<dbReference type="InterPro" id="IPR049591">
    <property type="entry name" value="CE4_u4-like"/>
</dbReference>
<dbReference type="Proteomes" id="UP001597295">
    <property type="component" value="Unassembled WGS sequence"/>
</dbReference>
<dbReference type="SUPFAM" id="SSF88713">
    <property type="entry name" value="Glycoside hydrolase/deacetylase"/>
    <property type="match status" value="1"/>
</dbReference>
<sequence length="251" mass="28289">MSEVFTPLLAELDLWRAAGRTATLWWRDDDAVKPTAQLERLIDLSHRGVPCGLAVVPEPAVRELAVRLLEEPFVEVLQHGFAHTNHAPPEVKSAEFGAHRDLEDRVADLCAGRDKLWRLFGEKFVPVLVPPWNRIGEDLLPELAQIGYRGLSTFEPRKAAGAYGYVPINTHVDPIAWRAGKTFRGAEHSLKQLAGHLSRRRLGEVDPEEATGLLTHHLVHEESLWQFLEDLFAVLADRREVSWLAPSQMWG</sequence>
<keyword evidence="2" id="KW-1185">Reference proteome</keyword>
<reference evidence="2" key="1">
    <citation type="journal article" date="2019" name="Int. J. Syst. Evol. Microbiol.">
        <title>The Global Catalogue of Microorganisms (GCM) 10K type strain sequencing project: providing services to taxonomists for standard genome sequencing and annotation.</title>
        <authorList>
            <consortium name="The Broad Institute Genomics Platform"/>
            <consortium name="The Broad Institute Genome Sequencing Center for Infectious Disease"/>
            <person name="Wu L."/>
            <person name="Ma J."/>
        </authorList>
    </citation>
    <scope>NUCLEOTIDE SEQUENCE [LARGE SCALE GENOMIC DNA]</scope>
    <source>
        <strain evidence="2">CGMCC 1.19062</strain>
    </source>
</reference>
<name>A0ABW5DRP0_9PROT</name>
<dbReference type="CDD" id="cd10928">
    <property type="entry name" value="CE4_u4"/>
    <property type="match status" value="1"/>
</dbReference>
<evidence type="ECO:0000313" key="1">
    <source>
        <dbReference type="EMBL" id="MFD2263141.1"/>
    </source>
</evidence>
<dbReference type="EMBL" id="JBHUIP010000009">
    <property type="protein sequence ID" value="MFD2263141.1"/>
    <property type="molecule type" value="Genomic_DNA"/>
</dbReference>
<proteinExistence type="predicted"/>
<accession>A0ABW5DRP0</accession>
<evidence type="ECO:0000313" key="2">
    <source>
        <dbReference type="Proteomes" id="UP001597295"/>
    </source>
</evidence>
<dbReference type="RefSeq" id="WP_379876114.1">
    <property type="nucleotide sequence ID" value="NZ_JBHUIP010000009.1"/>
</dbReference>
<organism evidence="1 2">
    <name type="scientific">Lacibacterium aquatile</name>
    <dbReference type="NCBI Taxonomy" id="1168082"/>
    <lineage>
        <taxon>Bacteria</taxon>
        <taxon>Pseudomonadati</taxon>
        <taxon>Pseudomonadota</taxon>
        <taxon>Alphaproteobacteria</taxon>
        <taxon>Rhodospirillales</taxon>
        <taxon>Rhodospirillaceae</taxon>
    </lineage>
</organism>
<comment type="caution">
    <text evidence="1">The sequence shown here is derived from an EMBL/GenBank/DDBJ whole genome shotgun (WGS) entry which is preliminary data.</text>
</comment>
<dbReference type="InterPro" id="IPR011330">
    <property type="entry name" value="Glyco_hydro/deAcase_b/a-brl"/>
</dbReference>
<protein>
    <submittedName>
        <fullName evidence="1">Polysaccharide deacetylase family protein</fullName>
    </submittedName>
</protein>
<gene>
    <name evidence="1" type="ORF">ACFSM5_09605</name>
</gene>
<dbReference type="Gene3D" id="3.20.20.370">
    <property type="entry name" value="Glycoside hydrolase/deacetylase"/>
    <property type="match status" value="1"/>
</dbReference>